<dbReference type="Proteomes" id="UP000355283">
    <property type="component" value="Unassembled WGS sequence"/>
</dbReference>
<name>A0A4D9D5M8_9STRA</name>
<keyword evidence="2" id="KW-0479">Metal-binding</keyword>
<evidence type="ECO:0000256" key="4">
    <source>
        <dbReference type="ARBA" id="ARBA00023004"/>
    </source>
</evidence>
<dbReference type="SUPFAM" id="SSF53335">
    <property type="entry name" value="S-adenosyl-L-methionine-dependent methyltransferases"/>
    <property type="match status" value="1"/>
</dbReference>
<evidence type="ECO:0000256" key="2">
    <source>
        <dbReference type="ARBA" id="ARBA00022723"/>
    </source>
</evidence>
<organism evidence="9 10">
    <name type="scientific">Nannochloropsis salina CCMP1776</name>
    <dbReference type="NCBI Taxonomy" id="1027361"/>
    <lineage>
        <taxon>Eukaryota</taxon>
        <taxon>Sar</taxon>
        <taxon>Stramenopiles</taxon>
        <taxon>Ochrophyta</taxon>
        <taxon>Eustigmatophyceae</taxon>
        <taxon>Eustigmatales</taxon>
        <taxon>Monodopsidaceae</taxon>
        <taxon>Microchloropsis</taxon>
        <taxon>Microchloropsis salina</taxon>
    </lineage>
</organism>
<evidence type="ECO:0000256" key="5">
    <source>
        <dbReference type="ARBA" id="ARBA00023014"/>
    </source>
</evidence>
<dbReference type="PANTHER" id="PTHR13184">
    <property type="entry name" value="37S RIBOSOMAL PROTEIN S22"/>
    <property type="match status" value="1"/>
</dbReference>
<comment type="function">
    <text evidence="7">Mitochondrial ribosome (mitoribosome) assembly factor. Binds at the interface of the head and body domains of the mitochondrial small ribosomal subunit (mt-SSU), occluding the mRNA channel and preventing compaction of the head domain towards the body. Probable inactive methyltransferase: retains the characteristic folding and ability to bind S-adenosyl-L-methionine, but it probably lost its methyltransferase activity.</text>
</comment>
<dbReference type="Gene3D" id="3.40.50.150">
    <property type="entry name" value="Vaccinia Virus protein VP39"/>
    <property type="match status" value="1"/>
</dbReference>
<dbReference type="Pfam" id="PF09243">
    <property type="entry name" value="Rsm22"/>
    <property type="match status" value="1"/>
</dbReference>
<protein>
    <recommendedName>
        <fullName evidence="11">Methyltransferase domain-containing protein</fullName>
    </recommendedName>
</protein>
<gene>
    <name evidence="9" type="ORF">NSK_005043</name>
</gene>
<dbReference type="GO" id="GO:0005763">
    <property type="term" value="C:mitochondrial small ribosomal subunit"/>
    <property type="evidence" value="ECO:0007669"/>
    <property type="project" value="TreeGrafter"/>
</dbReference>
<dbReference type="GO" id="GO:0008168">
    <property type="term" value="F:methyltransferase activity"/>
    <property type="evidence" value="ECO:0007669"/>
    <property type="project" value="InterPro"/>
</dbReference>
<dbReference type="AlphaFoldDB" id="A0A4D9D5M8"/>
<dbReference type="EMBL" id="SDOX01000021">
    <property type="protein sequence ID" value="TFJ83948.1"/>
    <property type="molecule type" value="Genomic_DNA"/>
</dbReference>
<evidence type="ECO:0000256" key="7">
    <source>
        <dbReference type="ARBA" id="ARBA00045681"/>
    </source>
</evidence>
<dbReference type="GO" id="GO:0006412">
    <property type="term" value="P:translation"/>
    <property type="evidence" value="ECO:0007669"/>
    <property type="project" value="InterPro"/>
</dbReference>
<evidence type="ECO:0008006" key="11">
    <source>
        <dbReference type="Google" id="ProtNLM"/>
    </source>
</evidence>
<reference evidence="9 10" key="1">
    <citation type="submission" date="2019-01" db="EMBL/GenBank/DDBJ databases">
        <title>Nuclear Genome Assembly of the Microalgal Biofuel strain Nannochloropsis salina CCMP1776.</title>
        <authorList>
            <person name="Hovde B."/>
        </authorList>
    </citation>
    <scope>NUCLEOTIDE SEQUENCE [LARGE SCALE GENOMIC DNA]</scope>
    <source>
        <strain evidence="9 10">CCMP1776</strain>
    </source>
</reference>
<dbReference type="InterPro" id="IPR029063">
    <property type="entry name" value="SAM-dependent_MTases_sf"/>
</dbReference>
<feature type="compositionally biased region" description="Basic and acidic residues" evidence="8">
    <location>
        <begin position="121"/>
        <end position="142"/>
    </location>
</feature>
<dbReference type="InterPro" id="IPR015324">
    <property type="entry name" value="Ribosomal_Rsm22-like"/>
</dbReference>
<evidence type="ECO:0000256" key="1">
    <source>
        <dbReference type="ARBA" id="ARBA00004173"/>
    </source>
</evidence>
<feature type="compositionally biased region" description="Polar residues" evidence="8">
    <location>
        <begin position="32"/>
        <end position="43"/>
    </location>
</feature>
<dbReference type="OrthoDB" id="202103at2759"/>
<dbReference type="GO" id="GO:0051536">
    <property type="term" value="F:iron-sulfur cluster binding"/>
    <property type="evidence" value="ECO:0007669"/>
    <property type="project" value="UniProtKB-KW"/>
</dbReference>
<evidence type="ECO:0000256" key="3">
    <source>
        <dbReference type="ARBA" id="ARBA00022946"/>
    </source>
</evidence>
<proteinExistence type="predicted"/>
<comment type="caution">
    <text evidence="9">The sequence shown here is derived from an EMBL/GenBank/DDBJ whole genome shotgun (WGS) entry which is preliminary data.</text>
</comment>
<dbReference type="InterPro" id="IPR052571">
    <property type="entry name" value="Mt_RNA_Methyltransferase"/>
</dbReference>
<dbReference type="GO" id="GO:0046872">
    <property type="term" value="F:metal ion binding"/>
    <property type="evidence" value="ECO:0007669"/>
    <property type="project" value="UniProtKB-KW"/>
</dbReference>
<keyword evidence="6" id="KW-0496">Mitochondrion</keyword>
<feature type="region of interest" description="Disordered" evidence="8">
    <location>
        <begin position="32"/>
        <end position="65"/>
    </location>
</feature>
<keyword evidence="4" id="KW-0408">Iron</keyword>
<evidence type="ECO:0000313" key="10">
    <source>
        <dbReference type="Proteomes" id="UP000355283"/>
    </source>
</evidence>
<dbReference type="GO" id="GO:0003735">
    <property type="term" value="F:structural constituent of ribosome"/>
    <property type="evidence" value="ECO:0007669"/>
    <property type="project" value="TreeGrafter"/>
</dbReference>
<keyword evidence="3" id="KW-0809">Transit peptide</keyword>
<feature type="region of interest" description="Disordered" evidence="8">
    <location>
        <begin position="116"/>
        <end position="200"/>
    </location>
</feature>
<feature type="compositionally biased region" description="Basic and acidic residues" evidence="8">
    <location>
        <begin position="170"/>
        <end position="196"/>
    </location>
</feature>
<feature type="compositionally biased region" description="Acidic residues" evidence="8">
    <location>
        <begin position="143"/>
        <end position="155"/>
    </location>
</feature>
<keyword evidence="5" id="KW-0411">Iron-sulfur</keyword>
<evidence type="ECO:0000256" key="8">
    <source>
        <dbReference type="SAM" id="MobiDB-lite"/>
    </source>
</evidence>
<evidence type="ECO:0000313" key="9">
    <source>
        <dbReference type="EMBL" id="TFJ83948.1"/>
    </source>
</evidence>
<keyword evidence="10" id="KW-1185">Reference proteome</keyword>
<dbReference type="PANTHER" id="PTHR13184:SF5">
    <property type="entry name" value="METHYLTRANSFERASE-LIKE PROTEIN 17, MITOCHONDRIAL"/>
    <property type="match status" value="1"/>
</dbReference>
<sequence length="586" mass="64174">MLGRLLIRKRPRPNFVIRPPLVQPPGCLVLPSTKQHSSSTSPTPALKHASLVPADNDNEESEADLREERTALGKALLDPAWMHGRRALAAPPVEGLDRINDVSRLLSGRQIRLHASRLNRSKRESGLSPERSRRPLKLKDGGLQEEEDAGDESGESIDKGAKNKSHRPKYVKEGKTMMEGHDAEEERQMIEGESEKPGYTIRKPAWTGRVASPPEALAYLSTRSLLNFSINLRVLRDVAVAARSPLLASSEARPRSFLDVGCGPGSALLAAHTLWPDIPRLDGVDHSAAMRDLTKHVVETGGKDQDGRGDRLVLHRHLPPLIAQSGRSQLRFDVVFASWTLSELPSDASRALATSIMWELVAENGGFLVVVEDGSPEGSRLVRSVRKLVLEGGDPGTQAGTTGPRARARTVGPCQHDRPCPLPREEWCRFSQRIPIGRLHRRIGKPGSGYKDVAFSYTILQKLPGTGEDGDGDKEGGKGGDARLEALHRLRYGDSGKGGEAGAAYPYRPKDRDWEVALEAAPGREGWGRLIRNPKKKKGHVHLDLCTPAGELERVMVGKRATRALPGKYMAARKAQWGGLWPFPDV</sequence>
<feature type="region of interest" description="Disordered" evidence="8">
    <location>
        <begin position="392"/>
        <end position="415"/>
    </location>
</feature>
<evidence type="ECO:0000256" key="6">
    <source>
        <dbReference type="ARBA" id="ARBA00023128"/>
    </source>
</evidence>
<comment type="subcellular location">
    <subcellularLocation>
        <location evidence="1">Mitochondrion</location>
    </subcellularLocation>
</comment>
<accession>A0A4D9D5M8</accession>